<protein>
    <submittedName>
        <fullName evidence="1">Uncharacterized protein</fullName>
    </submittedName>
</protein>
<reference evidence="1" key="1">
    <citation type="submission" date="2020-08" db="EMBL/GenBank/DDBJ databases">
        <title>Multicomponent nature underlies the extraordinary mechanical properties of spider dragline silk.</title>
        <authorList>
            <person name="Kono N."/>
            <person name="Nakamura H."/>
            <person name="Mori M."/>
            <person name="Yoshida Y."/>
            <person name="Ohtoshi R."/>
            <person name="Malay A.D."/>
            <person name="Moran D.A.P."/>
            <person name="Tomita M."/>
            <person name="Numata K."/>
            <person name="Arakawa K."/>
        </authorList>
    </citation>
    <scope>NUCLEOTIDE SEQUENCE</scope>
</reference>
<dbReference type="AlphaFoldDB" id="A0A8X6X8A0"/>
<sequence>TTKGRGCQGNGLVAGIIPDPPHVQQVGAPMCSVEVISV</sequence>
<comment type="caution">
    <text evidence="1">The sequence shown here is derived from an EMBL/GenBank/DDBJ whole genome shotgun (WGS) entry which is preliminary data.</text>
</comment>
<keyword evidence="2" id="KW-1185">Reference proteome</keyword>
<gene>
    <name evidence="1" type="ORF">TNIN_45641</name>
</gene>
<dbReference type="Proteomes" id="UP000886998">
    <property type="component" value="Unassembled WGS sequence"/>
</dbReference>
<evidence type="ECO:0000313" key="2">
    <source>
        <dbReference type="Proteomes" id="UP000886998"/>
    </source>
</evidence>
<feature type="non-terminal residue" evidence="1">
    <location>
        <position position="1"/>
    </location>
</feature>
<organism evidence="1 2">
    <name type="scientific">Trichonephila inaurata madagascariensis</name>
    <dbReference type="NCBI Taxonomy" id="2747483"/>
    <lineage>
        <taxon>Eukaryota</taxon>
        <taxon>Metazoa</taxon>
        <taxon>Ecdysozoa</taxon>
        <taxon>Arthropoda</taxon>
        <taxon>Chelicerata</taxon>
        <taxon>Arachnida</taxon>
        <taxon>Araneae</taxon>
        <taxon>Araneomorphae</taxon>
        <taxon>Entelegynae</taxon>
        <taxon>Araneoidea</taxon>
        <taxon>Nephilidae</taxon>
        <taxon>Trichonephila</taxon>
        <taxon>Trichonephila inaurata</taxon>
    </lineage>
</organism>
<evidence type="ECO:0000313" key="1">
    <source>
        <dbReference type="EMBL" id="GFY48922.1"/>
    </source>
</evidence>
<accession>A0A8X6X8A0</accession>
<dbReference type="EMBL" id="BMAV01006697">
    <property type="protein sequence ID" value="GFY48922.1"/>
    <property type="molecule type" value="Genomic_DNA"/>
</dbReference>
<name>A0A8X6X8A0_9ARAC</name>
<proteinExistence type="predicted"/>